<feature type="signal peptide" evidence="2">
    <location>
        <begin position="1"/>
        <end position="20"/>
    </location>
</feature>
<protein>
    <submittedName>
        <fullName evidence="3">Uncharacterized protein</fullName>
    </submittedName>
</protein>
<dbReference type="PROSITE" id="PS51257">
    <property type="entry name" value="PROKAR_LIPOPROTEIN"/>
    <property type="match status" value="1"/>
</dbReference>
<proteinExistence type="predicted"/>
<dbReference type="RefSeq" id="WP_076347365.1">
    <property type="nucleotide sequence ID" value="NZ_CP019082.1"/>
</dbReference>
<accession>A0A1U7CS54</accession>
<dbReference type="AlphaFoldDB" id="A0A1U7CS54"/>
<keyword evidence="4" id="KW-1185">Reference proteome</keyword>
<evidence type="ECO:0000256" key="2">
    <source>
        <dbReference type="SAM" id="SignalP"/>
    </source>
</evidence>
<evidence type="ECO:0000313" key="4">
    <source>
        <dbReference type="Proteomes" id="UP000186309"/>
    </source>
</evidence>
<name>A0A1U7CS54_9BACT</name>
<reference evidence="4" key="1">
    <citation type="submission" date="2016-12" db="EMBL/GenBank/DDBJ databases">
        <title>Comparative genomics of four Isosphaeraceae planctomycetes: a common pool of plasmids and glycoside hydrolase genes.</title>
        <authorList>
            <person name="Ivanova A."/>
        </authorList>
    </citation>
    <scope>NUCLEOTIDE SEQUENCE [LARGE SCALE GENOMIC DNA]</scope>
    <source>
        <strain evidence="4">PX4</strain>
    </source>
</reference>
<feature type="region of interest" description="Disordered" evidence="1">
    <location>
        <begin position="124"/>
        <end position="152"/>
    </location>
</feature>
<evidence type="ECO:0000313" key="3">
    <source>
        <dbReference type="EMBL" id="APW61762.1"/>
    </source>
</evidence>
<evidence type="ECO:0000256" key="1">
    <source>
        <dbReference type="SAM" id="MobiDB-lite"/>
    </source>
</evidence>
<dbReference type="OrthoDB" id="288094at2"/>
<dbReference type="Proteomes" id="UP000186309">
    <property type="component" value="Chromosome"/>
</dbReference>
<dbReference type="EMBL" id="CP019082">
    <property type="protein sequence ID" value="APW61762.1"/>
    <property type="molecule type" value="Genomic_DNA"/>
</dbReference>
<gene>
    <name evidence="3" type="ORF">BSF38_03290</name>
</gene>
<organism evidence="3 4">
    <name type="scientific">Paludisphaera borealis</name>
    <dbReference type="NCBI Taxonomy" id="1387353"/>
    <lineage>
        <taxon>Bacteria</taxon>
        <taxon>Pseudomonadati</taxon>
        <taxon>Planctomycetota</taxon>
        <taxon>Planctomycetia</taxon>
        <taxon>Isosphaerales</taxon>
        <taxon>Isosphaeraceae</taxon>
        <taxon>Paludisphaera</taxon>
    </lineage>
</organism>
<keyword evidence="2" id="KW-0732">Signal</keyword>
<dbReference type="KEGG" id="pbor:BSF38_03290"/>
<feature type="chain" id="PRO_5010546608" evidence="2">
    <location>
        <begin position="21"/>
        <end position="152"/>
    </location>
</feature>
<sequence>MSSRFIITLFLCAIATLSGCDGGTSSSTDVDASKTEVIALKELGEMYALLVKQTQKPPEAGKELMKFAEGFSHGSMAIQNKTVGVYWGAPIEKTGEAVLAYEAKAPEAGGLVLLSDGETVKPMTAEEFQAAPKAHGKLEEPGKPNAKKGKAR</sequence>